<feature type="transmembrane region" description="Helical" evidence="5">
    <location>
        <begin position="33"/>
        <end position="52"/>
    </location>
</feature>
<dbReference type="PANTHER" id="PTHR37422">
    <property type="entry name" value="TEICHURONIC ACID BIOSYNTHESIS PROTEIN TUAE"/>
    <property type="match status" value="1"/>
</dbReference>
<feature type="transmembrane region" description="Helical" evidence="5">
    <location>
        <begin position="351"/>
        <end position="372"/>
    </location>
</feature>
<feature type="transmembrane region" description="Helical" evidence="5">
    <location>
        <begin position="89"/>
        <end position="111"/>
    </location>
</feature>
<keyword evidence="2 5" id="KW-0812">Transmembrane</keyword>
<dbReference type="InterPro" id="IPR007016">
    <property type="entry name" value="O-antigen_ligase-rel_domated"/>
</dbReference>
<sequence length="442" mass="48461">MRLIEHPRARTWFLVLSLLVLFGGDAWRYSVGWVVWGVVAAAIVAASVLILIQSRHRWSIGGLPYPFVVFMVLATVSLAWSQYPAASALGLVTTWMTVLGALTLAISFSWAELLNGLARVVRILIAASLVFELVVATIVRGPILPWTAQPAVAVPGYDTVPKMLYWSRNELFETFDDGRIQGIVGNANHLGFLALLGLIAFSIQWATGAAGKRWSIIWITLAALTLFFTRSATVTVALVAVAVTIVGLLLVRSRRTERARRVTAIGVVAAAAVAGGTAFVLRDTIFGLLGKSGDLTGRAEIWQIVIGLAEQRPVFGWGWISFWMPWVEPFKDRVIRNGVVQVQAHDAWLDVWLQLGLVGVFVFAAFVLSTLLRAWFAATDQPQTHSREREPYSALSLLPIALMVALVVQSIPESRLLGEYGLALLVIIAVKTKRPDWMVRSS</sequence>
<evidence type="ECO:0000256" key="3">
    <source>
        <dbReference type="ARBA" id="ARBA00022989"/>
    </source>
</evidence>
<gene>
    <name evidence="7" type="ORF">CLV85_0992</name>
</gene>
<dbReference type="GO" id="GO:0016874">
    <property type="term" value="F:ligase activity"/>
    <property type="evidence" value="ECO:0007669"/>
    <property type="project" value="UniProtKB-KW"/>
</dbReference>
<comment type="subcellular location">
    <subcellularLocation>
        <location evidence="1">Membrane</location>
        <topology evidence="1">Multi-pass membrane protein</topology>
    </subcellularLocation>
</comment>
<dbReference type="InterPro" id="IPR051533">
    <property type="entry name" value="WaaL-like"/>
</dbReference>
<evidence type="ECO:0000256" key="5">
    <source>
        <dbReference type="SAM" id="Phobius"/>
    </source>
</evidence>
<dbReference type="AlphaFoldDB" id="A0A2M9D815"/>
<feature type="transmembrane region" description="Helical" evidence="5">
    <location>
        <begin position="263"/>
        <end position="281"/>
    </location>
</feature>
<dbReference type="EMBL" id="PGFH01000001">
    <property type="protein sequence ID" value="PJJ81810.1"/>
    <property type="molecule type" value="Genomic_DNA"/>
</dbReference>
<reference evidence="7 8" key="1">
    <citation type="submission" date="2017-11" db="EMBL/GenBank/DDBJ databases">
        <title>Genomic Encyclopedia of Archaeal and Bacterial Type Strains, Phase II (KMG-II): From Individual Species to Whole Genera.</title>
        <authorList>
            <person name="Goeker M."/>
        </authorList>
    </citation>
    <scope>NUCLEOTIDE SEQUENCE [LARGE SCALE GENOMIC DNA]</scope>
    <source>
        <strain evidence="7 8">DSM 16400</strain>
    </source>
</reference>
<protein>
    <submittedName>
        <fullName evidence="7">O-antigen ligase</fullName>
    </submittedName>
</protein>
<feature type="transmembrane region" description="Helical" evidence="5">
    <location>
        <begin position="123"/>
        <end position="143"/>
    </location>
</feature>
<dbReference type="OrthoDB" id="1118146at2"/>
<keyword evidence="7" id="KW-0436">Ligase</keyword>
<feature type="transmembrane region" description="Helical" evidence="5">
    <location>
        <begin position="234"/>
        <end position="251"/>
    </location>
</feature>
<dbReference type="RefSeq" id="WP_100388463.1">
    <property type="nucleotide sequence ID" value="NZ_BMZU01000001.1"/>
</dbReference>
<proteinExistence type="predicted"/>
<keyword evidence="8" id="KW-1185">Reference proteome</keyword>
<evidence type="ECO:0000313" key="8">
    <source>
        <dbReference type="Proteomes" id="UP000231742"/>
    </source>
</evidence>
<organism evidence="7 8">
    <name type="scientific">Salinibacterium amurskyense</name>
    <dbReference type="NCBI Taxonomy" id="205941"/>
    <lineage>
        <taxon>Bacteria</taxon>
        <taxon>Bacillati</taxon>
        <taxon>Actinomycetota</taxon>
        <taxon>Actinomycetes</taxon>
        <taxon>Micrococcales</taxon>
        <taxon>Microbacteriaceae</taxon>
        <taxon>Salinibacterium</taxon>
    </lineage>
</organism>
<dbReference type="Proteomes" id="UP000231742">
    <property type="component" value="Unassembled WGS sequence"/>
</dbReference>
<keyword evidence="4 5" id="KW-0472">Membrane</keyword>
<keyword evidence="3 5" id="KW-1133">Transmembrane helix</keyword>
<dbReference type="Pfam" id="PF04932">
    <property type="entry name" value="Wzy_C"/>
    <property type="match status" value="1"/>
</dbReference>
<feature type="transmembrane region" description="Helical" evidence="5">
    <location>
        <begin position="183"/>
        <end position="203"/>
    </location>
</feature>
<dbReference type="PANTHER" id="PTHR37422:SF17">
    <property type="entry name" value="O-ANTIGEN LIGASE"/>
    <property type="match status" value="1"/>
</dbReference>
<evidence type="ECO:0000256" key="4">
    <source>
        <dbReference type="ARBA" id="ARBA00023136"/>
    </source>
</evidence>
<name>A0A2M9D815_9MICO</name>
<evidence type="ECO:0000259" key="6">
    <source>
        <dbReference type="Pfam" id="PF04932"/>
    </source>
</evidence>
<evidence type="ECO:0000313" key="7">
    <source>
        <dbReference type="EMBL" id="PJJ81810.1"/>
    </source>
</evidence>
<dbReference type="GO" id="GO:0016020">
    <property type="term" value="C:membrane"/>
    <property type="evidence" value="ECO:0007669"/>
    <property type="project" value="UniProtKB-SubCell"/>
</dbReference>
<comment type="caution">
    <text evidence="7">The sequence shown here is derived from an EMBL/GenBank/DDBJ whole genome shotgun (WGS) entry which is preliminary data.</text>
</comment>
<feature type="transmembrane region" description="Helical" evidence="5">
    <location>
        <begin position="210"/>
        <end position="228"/>
    </location>
</feature>
<evidence type="ECO:0000256" key="1">
    <source>
        <dbReference type="ARBA" id="ARBA00004141"/>
    </source>
</evidence>
<evidence type="ECO:0000256" key="2">
    <source>
        <dbReference type="ARBA" id="ARBA00022692"/>
    </source>
</evidence>
<feature type="domain" description="O-antigen ligase-related" evidence="6">
    <location>
        <begin position="221"/>
        <end position="364"/>
    </location>
</feature>
<feature type="transmembrane region" description="Helical" evidence="5">
    <location>
        <begin position="392"/>
        <end position="411"/>
    </location>
</feature>
<accession>A0A2M9D815</accession>
<feature type="transmembrane region" description="Helical" evidence="5">
    <location>
        <begin position="64"/>
        <end position="83"/>
    </location>
</feature>